<protein>
    <submittedName>
        <fullName evidence="4">GNAT family N-acetyltransferase</fullName>
    </submittedName>
</protein>
<dbReference type="SUPFAM" id="SSF55729">
    <property type="entry name" value="Acyl-CoA N-acyltransferases (Nat)"/>
    <property type="match status" value="1"/>
</dbReference>
<keyword evidence="5" id="KW-1185">Reference proteome</keyword>
<dbReference type="CDD" id="cd04301">
    <property type="entry name" value="NAT_SF"/>
    <property type="match status" value="1"/>
</dbReference>
<dbReference type="EMBL" id="JANCLU010000004">
    <property type="protein sequence ID" value="MCP8938063.1"/>
    <property type="molecule type" value="Genomic_DNA"/>
</dbReference>
<reference evidence="4 5" key="1">
    <citation type="submission" date="2022-07" db="EMBL/GenBank/DDBJ databases">
        <authorList>
            <person name="Li W.-J."/>
            <person name="Deng Q.-Q."/>
        </authorList>
    </citation>
    <scope>NUCLEOTIDE SEQUENCE [LARGE SCALE GENOMIC DNA]</scope>
    <source>
        <strain evidence="4 5">SYSU M60028</strain>
    </source>
</reference>
<keyword evidence="1" id="KW-0808">Transferase</keyword>
<dbReference type="PANTHER" id="PTHR43877:SF2">
    <property type="entry name" value="AMINOALKYLPHOSPHONATE N-ACETYLTRANSFERASE-RELATED"/>
    <property type="match status" value="1"/>
</dbReference>
<evidence type="ECO:0000259" key="3">
    <source>
        <dbReference type="PROSITE" id="PS51186"/>
    </source>
</evidence>
<dbReference type="Pfam" id="PF00583">
    <property type="entry name" value="Acetyltransf_1"/>
    <property type="match status" value="1"/>
</dbReference>
<dbReference type="PROSITE" id="PS51186">
    <property type="entry name" value="GNAT"/>
    <property type="match status" value="1"/>
</dbReference>
<feature type="domain" description="N-acetyltransferase" evidence="3">
    <location>
        <begin position="1"/>
        <end position="162"/>
    </location>
</feature>
<dbReference type="PANTHER" id="PTHR43877">
    <property type="entry name" value="AMINOALKYLPHOSPHONATE N-ACETYLTRANSFERASE-RELATED-RELATED"/>
    <property type="match status" value="1"/>
</dbReference>
<dbReference type="InterPro" id="IPR016181">
    <property type="entry name" value="Acyl_CoA_acyltransferase"/>
</dbReference>
<dbReference type="Proteomes" id="UP001205890">
    <property type="component" value="Unassembled WGS sequence"/>
</dbReference>
<name>A0ABT1LAT2_9HYPH</name>
<comment type="caution">
    <text evidence="4">The sequence shown here is derived from an EMBL/GenBank/DDBJ whole genome shotgun (WGS) entry which is preliminary data.</text>
</comment>
<dbReference type="InterPro" id="IPR000182">
    <property type="entry name" value="GNAT_dom"/>
</dbReference>
<evidence type="ECO:0000313" key="5">
    <source>
        <dbReference type="Proteomes" id="UP001205890"/>
    </source>
</evidence>
<evidence type="ECO:0000313" key="4">
    <source>
        <dbReference type="EMBL" id="MCP8938063.1"/>
    </source>
</evidence>
<sequence length="170" mass="18630">MSVRLLAPAEARRRIPDLAAVLLDCVEGGASVSFMDGFSMAEAVGFYADVVEAVEAGQAYLFAAFEGDHLVGTVQLWPADKPNQPHRCDIAKMLVHRDARRAGHGERLMRAAEAHAKSLGKSLLTLDTQEGDAADRLYRRLGWQAIGTIPGYALWPDGRPCDTVFFYKQI</sequence>
<proteinExistence type="predicted"/>
<dbReference type="RefSeq" id="WP_254739590.1">
    <property type="nucleotide sequence ID" value="NZ_JANCLU010000004.1"/>
</dbReference>
<dbReference type="InterPro" id="IPR050832">
    <property type="entry name" value="Bact_Acetyltransf"/>
</dbReference>
<accession>A0ABT1LAT2</accession>
<organism evidence="4 5">
    <name type="scientific">Alsobacter ponti</name>
    <dbReference type="NCBI Taxonomy" id="2962936"/>
    <lineage>
        <taxon>Bacteria</taxon>
        <taxon>Pseudomonadati</taxon>
        <taxon>Pseudomonadota</taxon>
        <taxon>Alphaproteobacteria</taxon>
        <taxon>Hyphomicrobiales</taxon>
        <taxon>Alsobacteraceae</taxon>
        <taxon>Alsobacter</taxon>
    </lineage>
</organism>
<keyword evidence="2" id="KW-0012">Acyltransferase</keyword>
<evidence type="ECO:0000256" key="1">
    <source>
        <dbReference type="ARBA" id="ARBA00022679"/>
    </source>
</evidence>
<gene>
    <name evidence="4" type="ORF">NK718_06010</name>
</gene>
<dbReference type="Gene3D" id="3.40.630.30">
    <property type="match status" value="1"/>
</dbReference>
<evidence type="ECO:0000256" key="2">
    <source>
        <dbReference type="ARBA" id="ARBA00023315"/>
    </source>
</evidence>